<dbReference type="InterPro" id="IPR000813">
    <property type="entry name" value="7Fe_ferredoxin"/>
</dbReference>
<accession>A0A225DDJ2</accession>
<dbReference type="Proteomes" id="UP000214646">
    <property type="component" value="Unassembled WGS sequence"/>
</dbReference>
<evidence type="ECO:0000256" key="6">
    <source>
        <dbReference type="ARBA" id="ARBA00022982"/>
    </source>
</evidence>
<evidence type="ECO:0000259" key="10">
    <source>
        <dbReference type="PROSITE" id="PS51379"/>
    </source>
</evidence>
<comment type="caution">
    <text evidence="11">The sequence shown here is derived from an EMBL/GenBank/DDBJ whole genome shotgun (WGS) entry which is preliminary data.</text>
</comment>
<dbReference type="PROSITE" id="PS00198">
    <property type="entry name" value="4FE4S_FER_1"/>
    <property type="match status" value="1"/>
</dbReference>
<evidence type="ECO:0000256" key="3">
    <source>
        <dbReference type="ARBA" id="ARBA00022448"/>
    </source>
</evidence>
<evidence type="ECO:0000313" key="11">
    <source>
        <dbReference type="EMBL" id="OWK39053.1"/>
    </source>
</evidence>
<keyword evidence="8 9" id="KW-0411">Iron-sulfur</keyword>
<name>A0A225DDJ2_9BACT</name>
<evidence type="ECO:0000256" key="1">
    <source>
        <dbReference type="ARBA" id="ARBA00001927"/>
    </source>
</evidence>
<dbReference type="InterPro" id="IPR050294">
    <property type="entry name" value="RnfB_subfamily"/>
</dbReference>
<evidence type="ECO:0000256" key="8">
    <source>
        <dbReference type="ARBA" id="ARBA00023014"/>
    </source>
</evidence>
<sequence length="104" mass="11366">MPHIVTANCNDCKYTDCCVVCPVECFYQDDTMLYIDPNDCIDCEACVPECPVEAIYSEGNTPAQWTSYVQLNKDKAEALKAVGGEAHITDKHDAKEGPGCKAKA</sequence>
<evidence type="ECO:0000256" key="5">
    <source>
        <dbReference type="ARBA" id="ARBA00022723"/>
    </source>
</evidence>
<evidence type="ECO:0000313" key="12">
    <source>
        <dbReference type="Proteomes" id="UP000214646"/>
    </source>
</evidence>
<keyword evidence="12" id="KW-1185">Reference proteome</keyword>
<gene>
    <name evidence="11" type="ORF">FRUB_06135</name>
</gene>
<dbReference type="RefSeq" id="WP_088257042.1">
    <property type="nucleotide sequence ID" value="NZ_NIDE01000011.1"/>
</dbReference>
<comment type="cofactor">
    <cofactor evidence="1">
        <name>[3Fe-4S] cluster</name>
        <dbReference type="ChEBI" id="CHEBI:21137"/>
    </cofactor>
</comment>
<dbReference type="AlphaFoldDB" id="A0A225DDJ2"/>
<dbReference type="GO" id="GO:0051539">
    <property type="term" value="F:4 iron, 4 sulfur cluster binding"/>
    <property type="evidence" value="ECO:0007669"/>
    <property type="project" value="UniProtKB-UniRule"/>
</dbReference>
<dbReference type="EMBL" id="NIDE01000011">
    <property type="protein sequence ID" value="OWK39053.1"/>
    <property type="molecule type" value="Genomic_DNA"/>
</dbReference>
<evidence type="ECO:0000256" key="4">
    <source>
        <dbReference type="ARBA" id="ARBA00022485"/>
    </source>
</evidence>
<dbReference type="GO" id="GO:0009055">
    <property type="term" value="F:electron transfer activity"/>
    <property type="evidence" value="ECO:0007669"/>
    <property type="project" value="UniProtKB-UniRule"/>
</dbReference>
<comment type="function">
    <text evidence="9">Ferredoxins are iron-sulfur proteins that transfer electrons in a wide variety of metabolic reactions.</text>
</comment>
<dbReference type="GO" id="GO:0046872">
    <property type="term" value="F:metal ion binding"/>
    <property type="evidence" value="ECO:0007669"/>
    <property type="project" value="UniProtKB-UniRule"/>
</dbReference>
<dbReference type="OrthoDB" id="9798098at2"/>
<dbReference type="SUPFAM" id="SSF54862">
    <property type="entry name" value="4Fe-4S ferredoxins"/>
    <property type="match status" value="1"/>
</dbReference>
<keyword evidence="5 9" id="KW-0479">Metal-binding</keyword>
<dbReference type="PANTHER" id="PTHR42859">
    <property type="entry name" value="OXIDOREDUCTASE"/>
    <property type="match status" value="1"/>
</dbReference>
<proteinExistence type="predicted"/>
<keyword evidence="4 9" id="KW-0004">4Fe-4S</keyword>
<dbReference type="InterPro" id="IPR017896">
    <property type="entry name" value="4Fe4S_Fe-S-bd"/>
</dbReference>
<protein>
    <recommendedName>
        <fullName evidence="9">Ferredoxin</fullName>
    </recommendedName>
</protein>
<dbReference type="PRINTS" id="PR00354">
    <property type="entry name" value="7FE8SFRDOXIN"/>
</dbReference>
<feature type="domain" description="4Fe-4S ferredoxin-type" evidence="10">
    <location>
        <begin position="31"/>
        <end position="60"/>
    </location>
</feature>
<evidence type="ECO:0000256" key="9">
    <source>
        <dbReference type="RuleBase" id="RU365098"/>
    </source>
</evidence>
<evidence type="ECO:0000256" key="7">
    <source>
        <dbReference type="ARBA" id="ARBA00023004"/>
    </source>
</evidence>
<evidence type="ECO:0000256" key="2">
    <source>
        <dbReference type="ARBA" id="ARBA00001966"/>
    </source>
</evidence>
<dbReference type="Gene3D" id="3.30.70.20">
    <property type="match status" value="1"/>
</dbReference>
<reference evidence="12" key="1">
    <citation type="submission" date="2017-06" db="EMBL/GenBank/DDBJ databases">
        <title>Genome analysis of Fimbriiglobus ruber SP5, the first member of the order Planctomycetales with confirmed chitinolytic capability.</title>
        <authorList>
            <person name="Ravin N.V."/>
            <person name="Rakitin A.L."/>
            <person name="Ivanova A.A."/>
            <person name="Beletsky A.V."/>
            <person name="Kulichevskaya I.S."/>
            <person name="Mardanov A.V."/>
            <person name="Dedysh S.N."/>
        </authorList>
    </citation>
    <scope>NUCLEOTIDE SEQUENCE [LARGE SCALE GENOMIC DNA]</scope>
    <source>
        <strain evidence="12">SP5</strain>
    </source>
</reference>
<keyword evidence="7 9" id="KW-0408">Iron</keyword>
<comment type="cofactor">
    <cofactor evidence="2 9">
        <name>[4Fe-4S] cluster</name>
        <dbReference type="ChEBI" id="CHEBI:49883"/>
    </cofactor>
</comment>
<dbReference type="PANTHER" id="PTHR42859:SF2">
    <property type="entry name" value="FERREDOXIN"/>
    <property type="match status" value="1"/>
</dbReference>
<dbReference type="PROSITE" id="PS51379">
    <property type="entry name" value="4FE4S_FER_2"/>
    <property type="match status" value="1"/>
</dbReference>
<dbReference type="Pfam" id="PF00037">
    <property type="entry name" value="Fer4"/>
    <property type="match status" value="1"/>
</dbReference>
<keyword evidence="6 9" id="KW-0249">Electron transport</keyword>
<keyword evidence="3 9" id="KW-0813">Transport</keyword>
<organism evidence="11 12">
    <name type="scientific">Fimbriiglobus ruber</name>
    <dbReference type="NCBI Taxonomy" id="1908690"/>
    <lineage>
        <taxon>Bacteria</taxon>
        <taxon>Pseudomonadati</taxon>
        <taxon>Planctomycetota</taxon>
        <taxon>Planctomycetia</taxon>
        <taxon>Gemmatales</taxon>
        <taxon>Gemmataceae</taxon>
        <taxon>Fimbriiglobus</taxon>
    </lineage>
</organism>
<dbReference type="InterPro" id="IPR017900">
    <property type="entry name" value="4Fe4S_Fe_S_CS"/>
</dbReference>